<gene>
    <name evidence="2" type="ORF">NCTC11343_04882</name>
</gene>
<dbReference type="Gene3D" id="2.160.20.120">
    <property type="match status" value="1"/>
</dbReference>
<dbReference type="InterPro" id="IPR021255">
    <property type="entry name" value="DUF2807"/>
</dbReference>
<evidence type="ECO:0000259" key="1">
    <source>
        <dbReference type="Pfam" id="PF10988"/>
    </source>
</evidence>
<feature type="domain" description="Putative auto-transporter adhesin head GIN" evidence="1">
    <location>
        <begin position="122"/>
        <end position="232"/>
    </location>
</feature>
<dbReference type="Pfam" id="PF10988">
    <property type="entry name" value="DUF2807"/>
    <property type="match status" value="1"/>
</dbReference>
<evidence type="ECO:0000313" key="3">
    <source>
        <dbReference type="Proteomes" id="UP000251241"/>
    </source>
</evidence>
<organism evidence="2 3">
    <name type="scientific">Sphingobacterium multivorum</name>
    <dbReference type="NCBI Taxonomy" id="28454"/>
    <lineage>
        <taxon>Bacteria</taxon>
        <taxon>Pseudomonadati</taxon>
        <taxon>Bacteroidota</taxon>
        <taxon>Sphingobacteriia</taxon>
        <taxon>Sphingobacteriales</taxon>
        <taxon>Sphingobacteriaceae</taxon>
        <taxon>Sphingobacterium</taxon>
    </lineage>
</organism>
<accession>A0A2X2JYR2</accession>
<proteinExistence type="predicted"/>
<dbReference type="RefSeq" id="WP_112376095.1">
    <property type="nucleotide sequence ID" value="NZ_CP069793.1"/>
</dbReference>
<dbReference type="Proteomes" id="UP000251241">
    <property type="component" value="Unassembled WGS sequence"/>
</dbReference>
<name>A0A2X2JYR2_SPHMU</name>
<protein>
    <submittedName>
        <fullName evidence="2">Protein of uncharacterized function (DUF2807)</fullName>
    </submittedName>
</protein>
<dbReference type="GeneID" id="97179762"/>
<reference evidence="2 3" key="1">
    <citation type="submission" date="2018-06" db="EMBL/GenBank/DDBJ databases">
        <authorList>
            <consortium name="Pathogen Informatics"/>
            <person name="Doyle S."/>
        </authorList>
    </citation>
    <scope>NUCLEOTIDE SEQUENCE [LARGE SCALE GENOMIC DNA]</scope>
    <source>
        <strain evidence="2 3">NCTC11343</strain>
    </source>
</reference>
<sequence>MKRILTIAFISFLYVAQAQERETRKITAPDGISSATSLRVDYIHSNRNEVVVEADNPEHLSLIETTVKNGTLYVQYKRNSSVRNARNNRVIVYSSKIPTRFSASSSSSIYTDETIKANKISVDVSSSAKISLKKLIADDINLSTSSSSKLTTEVSSKNLQVAASSSSKQEIAGSASNLNLNTNSSASVDMSRFTTTNAQIQANSSANVTLSVKENLQGNVSTSARIALKNQPKNVQVDKSTSGRVVL</sequence>
<dbReference type="AlphaFoldDB" id="A0A2X2JYR2"/>
<dbReference type="EMBL" id="UAUU01000011">
    <property type="protein sequence ID" value="SPZ92945.1"/>
    <property type="molecule type" value="Genomic_DNA"/>
</dbReference>
<evidence type="ECO:0000313" key="2">
    <source>
        <dbReference type="EMBL" id="SPZ92945.1"/>
    </source>
</evidence>